<dbReference type="Pfam" id="PF08786">
    <property type="entry name" value="DcrB"/>
    <property type="match status" value="1"/>
</dbReference>
<evidence type="ECO:0000313" key="1">
    <source>
        <dbReference type="EMBL" id="MQL46499.1"/>
    </source>
</evidence>
<protein>
    <submittedName>
        <fullName evidence="1">DUF1795 domain-containing protein</fullName>
    </submittedName>
</protein>
<name>A0A7C9GJU7_9GAMM</name>
<accession>A0A7C9GJU7</accession>
<dbReference type="RefSeq" id="WP_152961593.1">
    <property type="nucleotide sequence ID" value="NZ_CAWOZU010000011.1"/>
</dbReference>
<evidence type="ECO:0000313" key="2">
    <source>
        <dbReference type="Proteomes" id="UP000481739"/>
    </source>
</evidence>
<dbReference type="EMBL" id="WHZZ01000001">
    <property type="protein sequence ID" value="MQL46499.1"/>
    <property type="molecule type" value="Genomic_DNA"/>
</dbReference>
<dbReference type="SUPFAM" id="SSF55724">
    <property type="entry name" value="Mog1p/PsbP-like"/>
    <property type="match status" value="1"/>
</dbReference>
<organism evidence="1 2">
    <name type="scientific">Photorhabdus khanii</name>
    <dbReference type="NCBI Taxonomy" id="1004150"/>
    <lineage>
        <taxon>Bacteria</taxon>
        <taxon>Pseudomonadati</taxon>
        <taxon>Pseudomonadota</taxon>
        <taxon>Gammaproteobacteria</taxon>
        <taxon>Enterobacterales</taxon>
        <taxon>Morganellaceae</taxon>
        <taxon>Photorhabdus</taxon>
    </lineage>
</organism>
<dbReference type="Gene3D" id="3.40.1000.10">
    <property type="entry name" value="Mog1/PsbP, alpha/beta/alpha sandwich"/>
    <property type="match status" value="1"/>
</dbReference>
<reference evidence="1 2" key="1">
    <citation type="journal article" date="2019" name="Nature">
        <title>A new antibiotic selectively kills Gram-negative pathogens.</title>
        <authorList>
            <person name="Imai Y."/>
            <person name="Meyer K.J."/>
            <person name="Iinishi A."/>
            <person name="Favre-Godal Q."/>
            <person name="Green R."/>
            <person name="Manuse S."/>
            <person name="Caboni M."/>
            <person name="Mori M."/>
            <person name="Niles S."/>
            <person name="Ghiglieri M."/>
            <person name="Honrao C."/>
            <person name="Ma X."/>
            <person name="Guo J.J."/>
            <person name="Makriyannis A."/>
            <person name="Linares-Otoya L."/>
            <person name="Boehringer N."/>
            <person name="Wuisan Z.G."/>
            <person name="Kaur H."/>
            <person name="Wu R."/>
            <person name="Mateus A."/>
            <person name="Typas A."/>
            <person name="Savitski M.M."/>
            <person name="Espinoza J.L."/>
            <person name="O'Rourke A."/>
            <person name="Nelson K.E."/>
            <person name="Hiller S."/>
            <person name="Noinaj N."/>
            <person name="Schaeberle T.F."/>
            <person name="D'Onofrio A."/>
            <person name="Lewis K."/>
        </authorList>
    </citation>
    <scope>NUCLEOTIDE SEQUENCE [LARGE SCALE GENOMIC DNA]</scope>
    <source>
        <strain evidence="1 2">HGB 1456</strain>
    </source>
</reference>
<gene>
    <name evidence="1" type="ORF">GEA64_00150</name>
</gene>
<dbReference type="Proteomes" id="UP000481739">
    <property type="component" value="Unassembled WGS sequence"/>
</dbReference>
<dbReference type="AlphaFoldDB" id="A0A7C9GJU7"/>
<sequence length="149" mass="16702">MTQETRFIPFHFNAGTVKVPHDWQDVSLLVLSSDGDHHGSSFTLSRDTLPWGLDFTQFAEREIHSLGQTLKNYQAIAQETGELNGITTVTSEFTWTSPQGPLHQLMLLLHLPEQILILTGTSAGTITPAQREQMKAMMTSFQPRPHDSE</sequence>
<proteinExistence type="predicted"/>
<dbReference type="InterPro" id="IPR016123">
    <property type="entry name" value="Mog1/PsbP_a/b/a-sand"/>
</dbReference>
<dbReference type="InterPro" id="IPR014894">
    <property type="entry name" value="DcrB/EagT6"/>
</dbReference>
<comment type="caution">
    <text evidence="1">The sequence shown here is derived from an EMBL/GenBank/DDBJ whole genome shotgun (WGS) entry which is preliminary data.</text>
</comment>